<evidence type="ECO:0000313" key="2">
    <source>
        <dbReference type="Proteomes" id="UP000664414"/>
    </source>
</evidence>
<dbReference type="Gene3D" id="3.30.2000.30">
    <property type="match status" value="1"/>
</dbReference>
<dbReference type="InterPro" id="IPR053745">
    <property type="entry name" value="Viral_Tail_Comp_sf"/>
</dbReference>
<name>A0A8J7PLI0_9PROT</name>
<organism evidence="1 2">
    <name type="scientific">Candidatus Paracaedimonas acanthamoebae</name>
    <dbReference type="NCBI Taxonomy" id="244581"/>
    <lineage>
        <taxon>Bacteria</taxon>
        <taxon>Pseudomonadati</taxon>
        <taxon>Pseudomonadota</taxon>
        <taxon>Alphaproteobacteria</taxon>
        <taxon>Holosporales</taxon>
        <taxon>Caedimonadaceae</taxon>
        <taxon>Candidatus Paracaedimonas</taxon>
    </lineage>
</organism>
<gene>
    <name evidence="1" type="ORF">J0H12_01780</name>
</gene>
<protein>
    <recommendedName>
        <fullName evidence="3">DUF3168 domain-containing protein</fullName>
    </recommendedName>
</protein>
<evidence type="ECO:0008006" key="3">
    <source>
        <dbReference type="Google" id="ProtNLM"/>
    </source>
</evidence>
<accession>A0A8J7PLI0</accession>
<comment type="caution">
    <text evidence="1">The sequence shown here is derived from an EMBL/GenBank/DDBJ whole genome shotgun (WGS) entry which is preliminary data.</text>
</comment>
<sequence length="124" mass="14130">MTKISVFPLIENLLKEDILVYGFVPPEARTPYVVYEEISQSWSFPDVTRGTITFNLRAVSTYKGAQEITQMTALLKQKLEGQEVSMEPHGKGLFRFVGQENELKKDAITRESLLEFQVLCGDKQ</sequence>
<evidence type="ECO:0000313" key="1">
    <source>
        <dbReference type="EMBL" id="MBN9412643.1"/>
    </source>
</evidence>
<dbReference type="EMBL" id="JAFKGL010000012">
    <property type="protein sequence ID" value="MBN9412643.1"/>
    <property type="molecule type" value="Genomic_DNA"/>
</dbReference>
<dbReference type="AlphaFoldDB" id="A0A8J7PLI0"/>
<dbReference type="InterPro" id="IPR021508">
    <property type="entry name" value="Gp17-like"/>
</dbReference>
<reference evidence="1" key="1">
    <citation type="submission" date="2021-02" db="EMBL/GenBank/DDBJ databases">
        <title>Thiocyanate and organic carbon inputs drive convergent selection for specific autotrophic Afipia and Thiobacillus strains within complex microbiomes.</title>
        <authorList>
            <person name="Huddy R.J."/>
            <person name="Sachdeva R."/>
            <person name="Kadzinga F."/>
            <person name="Kantor R.S."/>
            <person name="Harrison S.T.L."/>
            <person name="Banfield J.F."/>
        </authorList>
    </citation>
    <scope>NUCLEOTIDE SEQUENCE</scope>
    <source>
        <strain evidence="1">SCN18_10_11_15_R4_P_38_20</strain>
    </source>
</reference>
<dbReference type="Pfam" id="PF11367">
    <property type="entry name" value="Tail_completion_gp17"/>
    <property type="match status" value="1"/>
</dbReference>
<proteinExistence type="predicted"/>
<dbReference type="Proteomes" id="UP000664414">
    <property type="component" value="Unassembled WGS sequence"/>
</dbReference>